<keyword evidence="2" id="KW-1133">Transmembrane helix</keyword>
<evidence type="ECO:0008006" key="5">
    <source>
        <dbReference type="Google" id="ProtNLM"/>
    </source>
</evidence>
<evidence type="ECO:0000256" key="1">
    <source>
        <dbReference type="SAM" id="MobiDB-lite"/>
    </source>
</evidence>
<reference evidence="3 4" key="1">
    <citation type="submission" date="2019-06" db="EMBL/GenBank/DDBJ databases">
        <title>Sequencing the genomes of 1000 actinobacteria strains.</title>
        <authorList>
            <person name="Klenk H.-P."/>
        </authorList>
    </citation>
    <scope>NUCLEOTIDE SEQUENCE [LARGE SCALE GENOMIC DNA]</scope>
    <source>
        <strain evidence="3 4">DSM 21947</strain>
    </source>
</reference>
<protein>
    <recommendedName>
        <fullName evidence="5">DUF4190 domain-containing protein</fullName>
    </recommendedName>
</protein>
<feature type="compositionally biased region" description="Low complexity" evidence="1">
    <location>
        <begin position="100"/>
        <end position="121"/>
    </location>
</feature>
<feature type="transmembrane region" description="Helical" evidence="2">
    <location>
        <begin position="159"/>
        <end position="182"/>
    </location>
</feature>
<feature type="transmembrane region" description="Helical" evidence="2">
    <location>
        <begin position="194"/>
        <end position="227"/>
    </location>
</feature>
<evidence type="ECO:0000313" key="3">
    <source>
        <dbReference type="EMBL" id="TQO20454.1"/>
    </source>
</evidence>
<name>A0A8H2PYK8_9MICO</name>
<proteinExistence type="predicted"/>
<feature type="compositionally biased region" description="Low complexity" evidence="1">
    <location>
        <begin position="18"/>
        <end position="35"/>
    </location>
</feature>
<dbReference type="RefSeq" id="WP_170192080.1">
    <property type="nucleotide sequence ID" value="NZ_VFRA01000001.1"/>
</dbReference>
<feature type="compositionally biased region" description="Pro residues" evidence="1">
    <location>
        <begin position="59"/>
        <end position="70"/>
    </location>
</feature>
<keyword evidence="2" id="KW-0812">Transmembrane</keyword>
<evidence type="ECO:0000256" key="2">
    <source>
        <dbReference type="SAM" id="Phobius"/>
    </source>
</evidence>
<dbReference type="Proteomes" id="UP000316560">
    <property type="component" value="Unassembled WGS sequence"/>
</dbReference>
<dbReference type="EMBL" id="VFRA01000001">
    <property type="protein sequence ID" value="TQO20454.1"/>
    <property type="molecule type" value="Genomic_DNA"/>
</dbReference>
<keyword evidence="4" id="KW-1185">Reference proteome</keyword>
<evidence type="ECO:0000313" key="4">
    <source>
        <dbReference type="Proteomes" id="UP000316560"/>
    </source>
</evidence>
<feature type="compositionally biased region" description="Low complexity" evidence="1">
    <location>
        <begin position="44"/>
        <end position="58"/>
    </location>
</feature>
<keyword evidence="2" id="KW-0472">Membrane</keyword>
<sequence length="233" mass="22701">MATNNSDDSIPLIPTPAKPAASSTPKAKAAPAAKKPAAKKPAAKKPATTSKPATASPATAPPATAPPAPAPAAAAPVTPSGDVAAPSSPAAPALPPMTPAAPAASAPPAAPAASSDPYAAPRGTPIPGYGGASTPGQAPYTPVPAGPPQGLAIASMATGIVSVLLSFLTIGLLPGIAAVVMGHIAQKKQRYARPFWLTGLITGYVSIGISLIFGLIILSAIFIPLFLASTYGY</sequence>
<dbReference type="AlphaFoldDB" id="A0A8H2PYK8"/>
<feature type="region of interest" description="Disordered" evidence="1">
    <location>
        <begin position="1"/>
        <end position="142"/>
    </location>
</feature>
<organism evidence="3 4">
    <name type="scientific">Rhodoglobus vestalii</name>
    <dbReference type="NCBI Taxonomy" id="193384"/>
    <lineage>
        <taxon>Bacteria</taxon>
        <taxon>Bacillati</taxon>
        <taxon>Actinomycetota</taxon>
        <taxon>Actinomycetes</taxon>
        <taxon>Micrococcales</taxon>
        <taxon>Microbacteriaceae</taxon>
        <taxon>Rhodoglobus</taxon>
    </lineage>
</organism>
<accession>A0A8H2PYK8</accession>
<comment type="caution">
    <text evidence="3">The sequence shown here is derived from an EMBL/GenBank/DDBJ whole genome shotgun (WGS) entry which is preliminary data.</text>
</comment>
<gene>
    <name evidence="3" type="ORF">FB472_2086</name>
</gene>